<proteinExistence type="predicted"/>
<gene>
    <name evidence="2" type="ORF">MTR67_030418</name>
</gene>
<dbReference type="AlphaFoldDB" id="A0AAF0R995"/>
<evidence type="ECO:0000313" key="2">
    <source>
        <dbReference type="EMBL" id="WMV37033.1"/>
    </source>
</evidence>
<protein>
    <recommendedName>
        <fullName evidence="1">Reverse transcriptase zinc-binding domain-containing protein</fullName>
    </recommendedName>
</protein>
<dbReference type="Pfam" id="PF13966">
    <property type="entry name" value="zf-RVT"/>
    <property type="match status" value="1"/>
</dbReference>
<dbReference type="PANTHER" id="PTHR36617">
    <property type="entry name" value="PROTEIN, PUTATIVE-RELATED"/>
    <property type="match status" value="1"/>
</dbReference>
<evidence type="ECO:0000313" key="3">
    <source>
        <dbReference type="Proteomes" id="UP001234989"/>
    </source>
</evidence>
<accession>A0AAF0R995</accession>
<dbReference type="InterPro" id="IPR026960">
    <property type="entry name" value="RVT-Znf"/>
</dbReference>
<organism evidence="2 3">
    <name type="scientific">Solanum verrucosum</name>
    <dbReference type="NCBI Taxonomy" id="315347"/>
    <lineage>
        <taxon>Eukaryota</taxon>
        <taxon>Viridiplantae</taxon>
        <taxon>Streptophyta</taxon>
        <taxon>Embryophyta</taxon>
        <taxon>Tracheophyta</taxon>
        <taxon>Spermatophyta</taxon>
        <taxon>Magnoliopsida</taxon>
        <taxon>eudicotyledons</taxon>
        <taxon>Gunneridae</taxon>
        <taxon>Pentapetalae</taxon>
        <taxon>asterids</taxon>
        <taxon>lamiids</taxon>
        <taxon>Solanales</taxon>
        <taxon>Solanaceae</taxon>
        <taxon>Solanoideae</taxon>
        <taxon>Solaneae</taxon>
        <taxon>Solanum</taxon>
    </lineage>
</organism>
<sequence>MPLGHNHKELEIWDGIIEKTEKKLANWKAQYISLGGRVTLINSVLDSLPTYVMSLLPMPAKVEERLDKLRRDFLWKGNKEGKGLHLVKWQTAQLHKQSGGLGIRNLGLQNRCLLSKWLWRFNTEEEALWREVIVNKYGLNGNWVSNSVNSTYGVSAWRTIRNLWPDLSRNIVYKVGNGTKILFWKENWNGNEALMGLFPDLFSLCTNPEETVAEVWSIHGWNIVFRRHLNDWEIGRVAELLHVLNDFNGLSAEKDSIIWKHSRDGSLSVNKLYIKEVNEYPGGKPGPWKQIWRNKVPTKEDQWCSEEVTETYGVGVWRTIRNLWLAFRDNVRIKVGRGNKALFWKENWTGHGSLENLFPGLFSICLNPDSKIQEVWSPQGWNLLFRRFLNDWEIEWVSDMLALIGDFPGTNLETDKLLWRHHTDGQFYVNRMYKRDLATIAGKKSGPWSAIWKSVAPTKVKCFTWLVTRRACLTHDKLQKRGKIIASRCYLCKEALETNNHLFLHCKVTTQVWALFTNIKSLNWIMPEHTADLLSCWVRRGGSKSQRRWWRQVPACVWWIIWKERNQRIFVGKECAIEKI</sequence>
<name>A0AAF0R995_SOLVR</name>
<reference evidence="2" key="1">
    <citation type="submission" date="2023-08" db="EMBL/GenBank/DDBJ databases">
        <title>A de novo genome assembly of Solanum verrucosum Schlechtendal, a Mexican diploid species geographically isolated from the other diploid A-genome species in potato relatives.</title>
        <authorList>
            <person name="Hosaka K."/>
        </authorList>
    </citation>
    <scope>NUCLEOTIDE SEQUENCE</scope>
    <source>
        <tissue evidence="2">Young leaves</tissue>
    </source>
</reference>
<dbReference type="EMBL" id="CP133618">
    <property type="protein sequence ID" value="WMV37033.1"/>
    <property type="molecule type" value="Genomic_DNA"/>
</dbReference>
<keyword evidence="3" id="KW-1185">Reference proteome</keyword>
<dbReference type="Proteomes" id="UP001234989">
    <property type="component" value="Chromosome 7"/>
</dbReference>
<feature type="domain" description="Reverse transcriptase zinc-binding" evidence="1">
    <location>
        <begin position="428"/>
        <end position="513"/>
    </location>
</feature>
<evidence type="ECO:0000259" key="1">
    <source>
        <dbReference type="Pfam" id="PF13966"/>
    </source>
</evidence>
<dbReference type="PANTHER" id="PTHR36617:SF16">
    <property type="entry name" value="OS04G0516500 PROTEIN"/>
    <property type="match status" value="1"/>
</dbReference>